<evidence type="ECO:0000313" key="3">
    <source>
        <dbReference type="Proteomes" id="UP000648482"/>
    </source>
</evidence>
<name>A0ABR9E2Z8_9GAMM</name>
<comment type="caution">
    <text evidence="2">The sequence shown here is derived from an EMBL/GenBank/DDBJ whole genome shotgun (WGS) entry which is preliminary data.</text>
</comment>
<dbReference type="Proteomes" id="UP000648482">
    <property type="component" value="Unassembled WGS sequence"/>
</dbReference>
<evidence type="ECO:0000313" key="2">
    <source>
        <dbReference type="EMBL" id="MBE0360962.1"/>
    </source>
</evidence>
<sequence length="43" mass="5067">MGARWFAMGKEVANSPERNQHQIDNPELDADTKRTIYKRINTY</sequence>
<keyword evidence="3" id="KW-1185">Reference proteome</keyword>
<protein>
    <submittedName>
        <fullName evidence="2">Uncharacterized protein</fullName>
    </submittedName>
</protein>
<feature type="region of interest" description="Disordered" evidence="1">
    <location>
        <begin position="1"/>
        <end position="29"/>
    </location>
</feature>
<dbReference type="RefSeq" id="WP_264299774.1">
    <property type="nucleotide sequence ID" value="NZ_AQGU01000028.1"/>
</dbReference>
<organism evidence="2 3">
    <name type="scientific">Pseudoalteromonas aliena SW19</name>
    <dbReference type="NCBI Taxonomy" id="1314866"/>
    <lineage>
        <taxon>Bacteria</taxon>
        <taxon>Pseudomonadati</taxon>
        <taxon>Pseudomonadota</taxon>
        <taxon>Gammaproteobacteria</taxon>
        <taxon>Alteromonadales</taxon>
        <taxon>Pseudoalteromonadaceae</taxon>
        <taxon>Pseudoalteromonas</taxon>
    </lineage>
</organism>
<evidence type="ECO:0000256" key="1">
    <source>
        <dbReference type="SAM" id="MobiDB-lite"/>
    </source>
</evidence>
<accession>A0ABR9E2Z8</accession>
<reference evidence="2 3" key="1">
    <citation type="submission" date="2015-06" db="EMBL/GenBank/DDBJ databases">
        <title>Genome sequence of Pseudoalteromonas aliena.</title>
        <authorList>
            <person name="Xie B.-B."/>
            <person name="Rong J.-C."/>
            <person name="Qin Q.-L."/>
            <person name="Zhang Y.-Z."/>
        </authorList>
    </citation>
    <scope>NUCLEOTIDE SEQUENCE [LARGE SCALE GENOMIC DNA]</scope>
    <source>
        <strain evidence="2 3">SW19</strain>
    </source>
</reference>
<dbReference type="EMBL" id="AQGU01000028">
    <property type="protein sequence ID" value="MBE0360962.1"/>
    <property type="molecule type" value="Genomic_DNA"/>
</dbReference>
<gene>
    <name evidence="2" type="ORF">PALI_a3043</name>
</gene>
<proteinExistence type="predicted"/>